<evidence type="ECO:0000256" key="1">
    <source>
        <dbReference type="SAM" id="SignalP"/>
    </source>
</evidence>
<dbReference type="KEGG" id="lll:129791407"/>
<dbReference type="AlphaFoldDB" id="A0A7G3APQ9"/>
<feature type="signal peptide" evidence="1">
    <location>
        <begin position="1"/>
        <end position="17"/>
    </location>
</feature>
<dbReference type="RefSeq" id="XP_055685544.1">
    <property type="nucleotide sequence ID" value="XM_055829569.1"/>
</dbReference>
<feature type="chain" id="PRO_5028819508" evidence="1">
    <location>
        <begin position="18"/>
        <end position="198"/>
    </location>
</feature>
<dbReference type="GeneID" id="129791407"/>
<name>A0A7G3APQ9_LUTLO</name>
<proteinExistence type="predicted"/>
<dbReference type="OrthoDB" id="8192724at2759"/>
<protein>
    <submittedName>
        <fullName evidence="2">Putative secreted protein</fullName>
    </submittedName>
</protein>
<dbReference type="VEuPathDB" id="VectorBase:LLONM1_001552"/>
<reference evidence="2" key="1">
    <citation type="journal article" date="2020" name="BMC">
        <title>Leishmania infection induces a limited differential gene expression in the sand fly midgut.</title>
        <authorList>
            <person name="Coutinho-Abreu I.V."/>
            <person name="Serafim T.D."/>
            <person name="Meneses C."/>
            <person name="Kamhawi S."/>
            <person name="Oliveira F."/>
            <person name="Valenzuela J.G."/>
        </authorList>
    </citation>
    <scope>NUCLEOTIDE SEQUENCE</scope>
    <source>
        <strain evidence="2">Jacobina</strain>
        <tissue evidence="2">Midgut</tissue>
    </source>
</reference>
<keyword evidence="1" id="KW-0732">Signal</keyword>
<organism evidence="2">
    <name type="scientific">Lutzomyia longipalpis</name>
    <name type="common">Sand fly</name>
    <dbReference type="NCBI Taxonomy" id="7200"/>
    <lineage>
        <taxon>Eukaryota</taxon>
        <taxon>Metazoa</taxon>
        <taxon>Ecdysozoa</taxon>
        <taxon>Arthropoda</taxon>
        <taxon>Hexapoda</taxon>
        <taxon>Insecta</taxon>
        <taxon>Pterygota</taxon>
        <taxon>Neoptera</taxon>
        <taxon>Endopterygota</taxon>
        <taxon>Diptera</taxon>
        <taxon>Nematocera</taxon>
        <taxon>Psychodoidea</taxon>
        <taxon>Psychodidae</taxon>
        <taxon>Lutzomyia</taxon>
        <taxon>Lutzomyia</taxon>
    </lineage>
</organism>
<accession>A0A7G3APQ9</accession>
<evidence type="ECO:0000313" key="2">
    <source>
        <dbReference type="EMBL" id="MBC1173246.1"/>
    </source>
</evidence>
<dbReference type="EMBL" id="GITU01004543">
    <property type="protein sequence ID" value="MBC1173246.1"/>
    <property type="molecule type" value="Transcribed_RNA"/>
</dbReference>
<sequence length="198" mass="23157">MMINLSIIVGFVILCLAHCDAIAVPNLPPAYNVDHTLDTHGKVPVINLQNQDNHLTRREINEYDDNQNLLDEFDLRREEETALKYAYLIQLLQEPTRDPLPVIYVESEQVADDDYHDDVMDKRSGRYYRRYPWKRQNTRYRTYDADSKYMCVPSREDVFRLLLGLHAVSVSGDEQKTVTFCSRKRPAKAVFTNIRFLG</sequence>